<sequence length="180" mass="20588">MRKLFTTNSIWLLCGLTLLLTTGCLTKKEKAPELTAAQYQQQIQNDSLQFLDDLRKYSIVGKIKGLDVRTALIVSILDSGKVHVFKIGITSYDEHLTNWVHDNGRRYLEKNDRFLKSLLRANPPNQSELTAQCQLDCTVTILSSIPIDNCQISWQYVYSRKEDVPQPWRDAVFGNQVALK</sequence>
<dbReference type="AlphaFoldDB" id="A0A2M7RHJ7"/>
<name>A0A2M7RHJ7_9BACT</name>
<dbReference type="EMBL" id="PFMD01000055">
    <property type="protein sequence ID" value="PIY96184.1"/>
    <property type="molecule type" value="Genomic_DNA"/>
</dbReference>
<reference evidence="1 2" key="1">
    <citation type="submission" date="2017-09" db="EMBL/GenBank/DDBJ databases">
        <title>Depth-based differentiation of microbial function through sediment-hosted aquifers and enrichment of novel symbionts in the deep terrestrial subsurface.</title>
        <authorList>
            <person name="Probst A.J."/>
            <person name="Ladd B."/>
            <person name="Jarett J.K."/>
            <person name="Geller-Mcgrath D.E."/>
            <person name="Sieber C.M."/>
            <person name="Emerson J.B."/>
            <person name="Anantharaman K."/>
            <person name="Thomas B.C."/>
            <person name="Malmstrom R."/>
            <person name="Stieglmeier M."/>
            <person name="Klingl A."/>
            <person name="Woyke T."/>
            <person name="Ryan C.M."/>
            <person name="Banfield J.F."/>
        </authorList>
    </citation>
    <scope>NUCLEOTIDE SEQUENCE [LARGE SCALE GENOMIC DNA]</scope>
    <source>
        <strain evidence="1">CG_4_10_14_0_8_um_filter_42_10</strain>
    </source>
</reference>
<gene>
    <name evidence="1" type="ORF">COY66_04725</name>
</gene>
<evidence type="ECO:0008006" key="3">
    <source>
        <dbReference type="Google" id="ProtNLM"/>
    </source>
</evidence>
<proteinExistence type="predicted"/>
<evidence type="ECO:0000313" key="2">
    <source>
        <dbReference type="Proteomes" id="UP000230779"/>
    </source>
</evidence>
<evidence type="ECO:0000313" key="1">
    <source>
        <dbReference type="EMBL" id="PIY96184.1"/>
    </source>
</evidence>
<accession>A0A2M7RHJ7</accession>
<dbReference type="Proteomes" id="UP000230779">
    <property type="component" value="Unassembled WGS sequence"/>
</dbReference>
<protein>
    <recommendedName>
        <fullName evidence="3">Lipoprotein</fullName>
    </recommendedName>
</protein>
<comment type="caution">
    <text evidence="1">The sequence shown here is derived from an EMBL/GenBank/DDBJ whole genome shotgun (WGS) entry which is preliminary data.</text>
</comment>
<dbReference type="PROSITE" id="PS51257">
    <property type="entry name" value="PROKAR_LIPOPROTEIN"/>
    <property type="match status" value="1"/>
</dbReference>
<organism evidence="1 2">
    <name type="scientific">Candidatus Kerfeldbacteria bacterium CG_4_10_14_0_8_um_filter_42_10</name>
    <dbReference type="NCBI Taxonomy" id="2014248"/>
    <lineage>
        <taxon>Bacteria</taxon>
        <taxon>Candidatus Kerfeldiibacteriota</taxon>
    </lineage>
</organism>